<keyword evidence="13" id="KW-1185">Reference proteome</keyword>
<dbReference type="InterPro" id="IPR017871">
    <property type="entry name" value="ABC_transporter-like_CS"/>
</dbReference>
<dbReference type="Proteomes" id="UP000031843">
    <property type="component" value="Chromosome main"/>
</dbReference>
<keyword evidence="10" id="KW-0472">Membrane</keyword>
<dbReference type="GO" id="GO:0005886">
    <property type="term" value="C:plasma membrane"/>
    <property type="evidence" value="ECO:0007669"/>
    <property type="project" value="UniProtKB-SubCell"/>
</dbReference>
<dbReference type="GO" id="GO:0016887">
    <property type="term" value="F:ATP hydrolysis activity"/>
    <property type="evidence" value="ECO:0007669"/>
    <property type="project" value="InterPro"/>
</dbReference>
<keyword evidence="5 12" id="KW-0762">Sugar transport</keyword>
<dbReference type="EMBL" id="CP010536">
    <property type="protein sequence ID" value="AJG18103.1"/>
    <property type="molecule type" value="Genomic_DNA"/>
</dbReference>
<evidence type="ECO:0000259" key="11">
    <source>
        <dbReference type="PROSITE" id="PS50893"/>
    </source>
</evidence>
<dbReference type="PANTHER" id="PTHR43790">
    <property type="entry name" value="CARBOHYDRATE TRANSPORT ATP-BINDING PROTEIN MG119-RELATED"/>
    <property type="match status" value="1"/>
</dbReference>
<dbReference type="CDD" id="cd03215">
    <property type="entry name" value="ABC_Carb_Monos_II"/>
    <property type="match status" value="1"/>
</dbReference>
<organism evidence="12 13">
    <name type="scientific">Cupriavidus basilensis</name>
    <dbReference type="NCBI Taxonomy" id="68895"/>
    <lineage>
        <taxon>Bacteria</taxon>
        <taxon>Pseudomonadati</taxon>
        <taxon>Pseudomonadota</taxon>
        <taxon>Betaproteobacteria</taxon>
        <taxon>Burkholderiales</taxon>
        <taxon>Burkholderiaceae</taxon>
        <taxon>Cupriavidus</taxon>
    </lineage>
</organism>
<dbReference type="STRING" id="68895.RR42_m0691"/>
<evidence type="ECO:0000313" key="12">
    <source>
        <dbReference type="EMBL" id="AJG18103.1"/>
    </source>
</evidence>
<dbReference type="PROSITE" id="PS00211">
    <property type="entry name" value="ABC_TRANSPORTER_1"/>
    <property type="match status" value="1"/>
</dbReference>
<evidence type="ECO:0000256" key="10">
    <source>
        <dbReference type="ARBA" id="ARBA00023136"/>
    </source>
</evidence>
<evidence type="ECO:0000256" key="7">
    <source>
        <dbReference type="ARBA" id="ARBA00022741"/>
    </source>
</evidence>
<dbReference type="InterPro" id="IPR003593">
    <property type="entry name" value="AAA+_ATPase"/>
</dbReference>
<feature type="domain" description="ABC transporter" evidence="11">
    <location>
        <begin position="14"/>
        <end position="250"/>
    </location>
</feature>
<protein>
    <submittedName>
        <fullName evidence="12">ABC-type sugar transport system, ATP-binding protein</fullName>
        <ecNumber evidence="12">3.6.3.17</ecNumber>
    </submittedName>
</protein>
<evidence type="ECO:0000256" key="2">
    <source>
        <dbReference type="ARBA" id="ARBA00022448"/>
    </source>
</evidence>
<dbReference type="PANTHER" id="PTHR43790:SF3">
    <property type="entry name" value="D-ALLOSE IMPORT ATP-BINDING PROTEIN ALSA-RELATED"/>
    <property type="match status" value="1"/>
</dbReference>
<evidence type="ECO:0000256" key="6">
    <source>
        <dbReference type="ARBA" id="ARBA00022737"/>
    </source>
</evidence>
<dbReference type="PROSITE" id="PS50893">
    <property type="entry name" value="ABC_TRANSPORTER_2"/>
    <property type="match status" value="2"/>
</dbReference>
<dbReference type="FunFam" id="3.40.50.300:FF:000127">
    <property type="entry name" value="Ribose import ATP-binding protein RbsA"/>
    <property type="match status" value="1"/>
</dbReference>
<keyword evidence="7" id="KW-0547">Nucleotide-binding</keyword>
<feature type="domain" description="ABC transporter" evidence="11">
    <location>
        <begin position="263"/>
        <end position="514"/>
    </location>
</feature>
<dbReference type="SUPFAM" id="SSF52540">
    <property type="entry name" value="P-loop containing nucleoside triphosphate hydrolases"/>
    <property type="match status" value="2"/>
</dbReference>
<keyword evidence="6" id="KW-0677">Repeat</keyword>
<dbReference type="InterPro" id="IPR003439">
    <property type="entry name" value="ABC_transporter-like_ATP-bd"/>
</dbReference>
<dbReference type="InterPro" id="IPR027417">
    <property type="entry name" value="P-loop_NTPase"/>
</dbReference>
<evidence type="ECO:0000256" key="4">
    <source>
        <dbReference type="ARBA" id="ARBA00022519"/>
    </source>
</evidence>
<dbReference type="InterPro" id="IPR050107">
    <property type="entry name" value="ABC_carbohydrate_import_ATPase"/>
</dbReference>
<evidence type="ECO:0000256" key="3">
    <source>
        <dbReference type="ARBA" id="ARBA00022475"/>
    </source>
</evidence>
<gene>
    <name evidence="12" type="ORF">RR42_m0691</name>
</gene>
<keyword evidence="2" id="KW-0813">Transport</keyword>
<keyword evidence="12" id="KW-0378">Hydrolase</keyword>
<name>A0A0C4Y5F6_9BURK</name>
<evidence type="ECO:0000256" key="8">
    <source>
        <dbReference type="ARBA" id="ARBA00022840"/>
    </source>
</evidence>
<evidence type="ECO:0000256" key="1">
    <source>
        <dbReference type="ARBA" id="ARBA00004202"/>
    </source>
</evidence>
<evidence type="ECO:0000256" key="9">
    <source>
        <dbReference type="ARBA" id="ARBA00022967"/>
    </source>
</evidence>
<comment type="subcellular location">
    <subcellularLocation>
        <location evidence="1">Cell membrane</location>
        <topology evidence="1">Peripheral membrane protein</topology>
    </subcellularLocation>
</comment>
<evidence type="ECO:0000313" key="13">
    <source>
        <dbReference type="Proteomes" id="UP000031843"/>
    </source>
</evidence>
<accession>A0A0C4Y5F6</accession>
<keyword evidence="9" id="KW-1278">Translocase</keyword>
<dbReference type="SMART" id="SM00382">
    <property type="entry name" value="AAA"/>
    <property type="match status" value="2"/>
</dbReference>
<dbReference type="EC" id="3.6.3.17" evidence="12"/>
<dbReference type="AlphaFoldDB" id="A0A0C4Y5F6"/>
<proteinExistence type="predicted"/>
<dbReference type="KEGG" id="cbw:RR42_m0691"/>
<keyword evidence="8 12" id="KW-0067">ATP-binding</keyword>
<keyword evidence="3" id="KW-1003">Cell membrane</keyword>
<keyword evidence="4" id="KW-0997">Cell inner membrane</keyword>
<reference evidence="12 13" key="1">
    <citation type="journal article" date="2015" name="Genome Announc.">
        <title>Complete Genome Sequence of Cupriavidus basilensis 4G11, Isolated from the Oak Ridge Field Research Center Site.</title>
        <authorList>
            <person name="Ray J."/>
            <person name="Waters R.J."/>
            <person name="Skerker J.M."/>
            <person name="Kuehl J.V."/>
            <person name="Price M.N."/>
            <person name="Huang J."/>
            <person name="Chakraborty R."/>
            <person name="Arkin A.P."/>
            <person name="Deutschbauer A."/>
        </authorList>
    </citation>
    <scope>NUCLEOTIDE SEQUENCE [LARGE SCALE GENOMIC DNA]</scope>
    <source>
        <strain evidence="12">4G11</strain>
    </source>
</reference>
<dbReference type="GO" id="GO:0005524">
    <property type="term" value="F:ATP binding"/>
    <property type="evidence" value="ECO:0007669"/>
    <property type="project" value="UniProtKB-KW"/>
</dbReference>
<sequence length="540" mass="57289">MSDMSDTSTKAPLLALRNICKTFPGVRALRKVELTAYAGEVHALMGENGAGKSTLMKILSGAYTADPGGECHIDGQRVQIDGPQSARDLGVAVIYQELSLAPNLSVAENIYLGRALQRRGLVARGDMVRACAPTLARLGADFSPAANVASLSIAQRQLVEIARAVHFEARILVMDEPTTPLSTHETDRLFALIRQLRGEGMAILYISHRMAEIDELADRVTVLRDGCFVGTLDRAHLSQAALVKMMVGRDLSGFYTKTHGQAVEREVMLSVRDVADGRRVKGCSFDLRAGEVLGLAGLVGAGRTELARLVFGADARTRGEVRIANPAGSGGLVTLPAGGPRQAIDAGIAYLTEDRKLQGLFLDQSVHENINLIVAARDALGLGRLNRTAARRRTTEAIDTLGIRVAHAQVNVGALSGGNQQKVMLSRLLEIQPRVLILDEPTRGVDIGAKSEIYRLINALAQSGVAILMISSELPEVVGLCDRVLVMREGTLAGEVRPAGSAAETQERIIALATGAAAAAPAWVDVPLPGAGNATGITLH</sequence>
<dbReference type="Gene3D" id="3.40.50.300">
    <property type="entry name" value="P-loop containing nucleotide triphosphate hydrolases"/>
    <property type="match status" value="2"/>
</dbReference>
<dbReference type="Pfam" id="PF00005">
    <property type="entry name" value="ABC_tran"/>
    <property type="match status" value="2"/>
</dbReference>
<dbReference type="CDD" id="cd03216">
    <property type="entry name" value="ABC_Carb_Monos_I"/>
    <property type="match status" value="1"/>
</dbReference>
<evidence type="ECO:0000256" key="5">
    <source>
        <dbReference type="ARBA" id="ARBA00022597"/>
    </source>
</evidence>